<evidence type="ECO:0000313" key="1">
    <source>
        <dbReference type="EMBL" id="MBX17914.1"/>
    </source>
</evidence>
<proteinExistence type="predicted"/>
<accession>A0A2P2LIV6</accession>
<reference evidence="1" key="1">
    <citation type="submission" date="2018-02" db="EMBL/GenBank/DDBJ databases">
        <title>Rhizophora mucronata_Transcriptome.</title>
        <authorList>
            <person name="Meera S.P."/>
            <person name="Sreeshan A."/>
            <person name="Augustine A."/>
        </authorList>
    </citation>
    <scope>NUCLEOTIDE SEQUENCE</scope>
    <source>
        <tissue evidence="1">Leaf</tissue>
    </source>
</reference>
<dbReference type="AlphaFoldDB" id="A0A2P2LIV6"/>
<dbReference type="EMBL" id="GGEC01037430">
    <property type="protein sequence ID" value="MBX17914.1"/>
    <property type="molecule type" value="Transcribed_RNA"/>
</dbReference>
<name>A0A2P2LIV6_RHIMU</name>
<sequence length="86" mass="10042">MMVILHSIGSKGLQFLLHKTAAIGVYQGYLIYGMKFSMLNYYQWDSEQCEIYLARKEKKIMISWLPNLESRSFSGLYINLSCFWSG</sequence>
<organism evidence="1">
    <name type="scientific">Rhizophora mucronata</name>
    <name type="common">Asiatic mangrove</name>
    <dbReference type="NCBI Taxonomy" id="61149"/>
    <lineage>
        <taxon>Eukaryota</taxon>
        <taxon>Viridiplantae</taxon>
        <taxon>Streptophyta</taxon>
        <taxon>Embryophyta</taxon>
        <taxon>Tracheophyta</taxon>
        <taxon>Spermatophyta</taxon>
        <taxon>Magnoliopsida</taxon>
        <taxon>eudicotyledons</taxon>
        <taxon>Gunneridae</taxon>
        <taxon>Pentapetalae</taxon>
        <taxon>rosids</taxon>
        <taxon>fabids</taxon>
        <taxon>Malpighiales</taxon>
        <taxon>Rhizophoraceae</taxon>
        <taxon>Rhizophora</taxon>
    </lineage>
</organism>
<protein>
    <submittedName>
        <fullName evidence="1">Protein trichome birefringence-like 8 isoform X1</fullName>
    </submittedName>
</protein>